<dbReference type="PROSITE" id="PS00595">
    <property type="entry name" value="AA_TRANSFER_CLASS_5"/>
    <property type="match status" value="1"/>
</dbReference>
<dbReference type="PIRSF" id="PIRSF000524">
    <property type="entry name" value="SPT"/>
    <property type="match status" value="1"/>
</dbReference>
<dbReference type="InterPro" id="IPR015424">
    <property type="entry name" value="PyrdxlP-dep_Trfase"/>
</dbReference>
<dbReference type="GO" id="GO:0008483">
    <property type="term" value="F:transaminase activity"/>
    <property type="evidence" value="ECO:0007669"/>
    <property type="project" value="UniProtKB-KW"/>
</dbReference>
<evidence type="ECO:0000256" key="2">
    <source>
        <dbReference type="ARBA" id="ARBA00009236"/>
    </source>
</evidence>
<dbReference type="PANTHER" id="PTHR21152:SF40">
    <property type="entry name" value="ALANINE--GLYOXYLATE AMINOTRANSFERASE"/>
    <property type="match status" value="1"/>
</dbReference>
<evidence type="ECO:0000256" key="4">
    <source>
        <dbReference type="RuleBase" id="RU004075"/>
    </source>
</evidence>
<proteinExistence type="inferred from homology"/>
<evidence type="ECO:0000313" key="8">
    <source>
        <dbReference type="Proteomes" id="UP001438953"/>
    </source>
</evidence>
<name>A0ABV1SJQ1_9RHOB</name>
<dbReference type="InterPro" id="IPR015421">
    <property type="entry name" value="PyrdxlP-dep_Trfase_major"/>
</dbReference>
<dbReference type="Pfam" id="PF00266">
    <property type="entry name" value="Aminotran_5"/>
    <property type="match status" value="1"/>
</dbReference>
<sequence>MSLANGRTYLAIPGPSAMPDRVLRAMHRAAPNIYEGEIEVLAADLVRDLKKVALTQYHCGIYISNGHGLWEAVNTNLFSRGDTALVMATGRFGHGWADYARRMGINVEVLDFGLKAPADAGQLEAALRADTDHKIKAVFVTHMDTATSIRNDIPAMRAAIDAAGHPALLAVDCIASLACDEFRMDDWGVDIMISASQKGLMVPPGLGFLFASDKAVEAGKSADLRTPYWDWTPRLFPKFVYEYFGGTSPTHHMFGLRESLDMIAEEGLENVWARHAALSEALWAAFDAWSAGGHDIALNVADPSLRSHSVTAARFGGGNAQRLRKWLENEAGVTLGIGLGMAEPGTPEIDSFLRVAHMGHVNTHMVLGVIASMEAGLQALDIPHGTGGVAAAAAVIARHSR</sequence>
<dbReference type="Gene3D" id="3.40.640.10">
    <property type="entry name" value="Type I PLP-dependent aspartate aminotransferase-like (Major domain)"/>
    <property type="match status" value="1"/>
</dbReference>
<comment type="similarity">
    <text evidence="2 4">Belongs to the class-V pyridoxal-phosphate-dependent aminotransferase family.</text>
</comment>
<keyword evidence="7" id="KW-0032">Aminotransferase</keyword>
<dbReference type="Proteomes" id="UP001438953">
    <property type="component" value="Unassembled WGS sequence"/>
</dbReference>
<feature type="domain" description="Aminotransferase class V" evidence="6">
    <location>
        <begin position="70"/>
        <end position="345"/>
    </location>
</feature>
<dbReference type="InterPro" id="IPR000192">
    <property type="entry name" value="Aminotrans_V_dom"/>
</dbReference>
<reference evidence="7 8" key="2">
    <citation type="submission" date="2024-06" db="EMBL/GenBank/DDBJ databases">
        <title>Thioclava kandeliae sp. nov. from a rhizosphere soil sample of Kandelia candel in a mangrove.</title>
        <authorList>
            <person name="Mu T."/>
        </authorList>
    </citation>
    <scope>NUCLEOTIDE SEQUENCE [LARGE SCALE GENOMIC DNA]</scope>
    <source>
        <strain evidence="7 8">CPCC 100088</strain>
    </source>
</reference>
<dbReference type="InterPro" id="IPR024169">
    <property type="entry name" value="SP_NH2Trfase/AEP_transaminase"/>
</dbReference>
<gene>
    <name evidence="7" type="ORF">VSX56_15245</name>
</gene>
<evidence type="ECO:0000256" key="5">
    <source>
        <dbReference type="RuleBase" id="RU004504"/>
    </source>
</evidence>
<dbReference type="SUPFAM" id="SSF53383">
    <property type="entry name" value="PLP-dependent transferases"/>
    <property type="match status" value="1"/>
</dbReference>
<comment type="cofactor">
    <cofactor evidence="1 5">
        <name>pyridoxal 5'-phosphate</name>
        <dbReference type="ChEBI" id="CHEBI:597326"/>
    </cofactor>
</comment>
<protein>
    <submittedName>
        <fullName evidence="7">Aminotransferase class V-fold PLP-dependent enzyme</fullName>
    </submittedName>
</protein>
<dbReference type="InterPro" id="IPR015422">
    <property type="entry name" value="PyrdxlP-dep_Trfase_small"/>
</dbReference>
<organism evidence="7 8">
    <name type="scientific">Thioclava kandeliae</name>
    <dbReference type="NCBI Taxonomy" id="3070818"/>
    <lineage>
        <taxon>Bacteria</taxon>
        <taxon>Pseudomonadati</taxon>
        <taxon>Pseudomonadota</taxon>
        <taxon>Alphaproteobacteria</taxon>
        <taxon>Rhodobacterales</taxon>
        <taxon>Paracoccaceae</taxon>
        <taxon>Thioclava</taxon>
    </lineage>
</organism>
<evidence type="ECO:0000256" key="1">
    <source>
        <dbReference type="ARBA" id="ARBA00001933"/>
    </source>
</evidence>
<reference evidence="7 8" key="1">
    <citation type="submission" date="2024-01" db="EMBL/GenBank/DDBJ databases">
        <authorList>
            <person name="Deng Y."/>
            <person name="Su J."/>
        </authorList>
    </citation>
    <scope>NUCLEOTIDE SEQUENCE [LARGE SCALE GENOMIC DNA]</scope>
    <source>
        <strain evidence="7 8">CPCC 100088</strain>
    </source>
</reference>
<dbReference type="PANTHER" id="PTHR21152">
    <property type="entry name" value="AMINOTRANSFERASE CLASS V"/>
    <property type="match status" value="1"/>
</dbReference>
<evidence type="ECO:0000256" key="3">
    <source>
        <dbReference type="ARBA" id="ARBA00022898"/>
    </source>
</evidence>
<keyword evidence="7" id="KW-0808">Transferase</keyword>
<evidence type="ECO:0000313" key="7">
    <source>
        <dbReference type="EMBL" id="MER5173123.1"/>
    </source>
</evidence>
<keyword evidence="3" id="KW-0663">Pyridoxal phosphate</keyword>
<dbReference type="RefSeq" id="WP_339113796.1">
    <property type="nucleotide sequence ID" value="NZ_JAYWLC010000015.1"/>
</dbReference>
<dbReference type="EMBL" id="JAYWLC010000015">
    <property type="protein sequence ID" value="MER5173123.1"/>
    <property type="molecule type" value="Genomic_DNA"/>
</dbReference>
<dbReference type="Gene3D" id="3.90.1150.10">
    <property type="entry name" value="Aspartate Aminotransferase, domain 1"/>
    <property type="match status" value="1"/>
</dbReference>
<evidence type="ECO:0000259" key="6">
    <source>
        <dbReference type="Pfam" id="PF00266"/>
    </source>
</evidence>
<comment type="caution">
    <text evidence="7">The sequence shown here is derived from an EMBL/GenBank/DDBJ whole genome shotgun (WGS) entry which is preliminary data.</text>
</comment>
<accession>A0ABV1SJQ1</accession>
<keyword evidence="8" id="KW-1185">Reference proteome</keyword>
<dbReference type="InterPro" id="IPR020578">
    <property type="entry name" value="Aminotrans_V_PyrdxlP_BS"/>
</dbReference>